<evidence type="ECO:0000256" key="1">
    <source>
        <dbReference type="SAM" id="MobiDB-lite"/>
    </source>
</evidence>
<feature type="region of interest" description="Disordered" evidence="1">
    <location>
        <begin position="1"/>
        <end position="74"/>
    </location>
</feature>
<name>A0A0L0SUZ1_ALLM3</name>
<accession>A0A0L0SUZ1</accession>
<gene>
    <name evidence="2" type="ORF">AMAG_11540</name>
</gene>
<organism evidence="2 3">
    <name type="scientific">Allomyces macrogynus (strain ATCC 38327)</name>
    <name type="common">Allomyces javanicus var. macrogynus</name>
    <dbReference type="NCBI Taxonomy" id="578462"/>
    <lineage>
        <taxon>Eukaryota</taxon>
        <taxon>Fungi</taxon>
        <taxon>Fungi incertae sedis</taxon>
        <taxon>Blastocladiomycota</taxon>
        <taxon>Blastocladiomycetes</taxon>
        <taxon>Blastocladiales</taxon>
        <taxon>Blastocladiaceae</taxon>
        <taxon>Allomyces</taxon>
    </lineage>
</organism>
<dbReference type="OrthoDB" id="1854899at2759"/>
<protein>
    <recommendedName>
        <fullName evidence="4">Mediator of RNA polymerase II transcription subunit 20</fullName>
    </recommendedName>
</protein>
<sequence>MIDPTAAAAAAAARGGVPAALAASMSTAKPALAGPSPSTTGNPAGPSAPAPGSASPAPSAPPSTRPASDTGLPHCVVLVPTTDPSRADRLVQALRGGGTPAGGAHTTKLQLDVHVFRSTPQHVSAQRLYVFQHATSSGSRWDAVAIEPSGARITAPRHALALVTRLKNLWTPRQVARIDGIVLDLRDFAVSVGQLYVASAPVATVVYVAGRVPNVGDAVVRDLVDRVVVPAVAGDDGGGTVETSPVLDDAVACFLHVFRARGVL</sequence>
<evidence type="ECO:0000313" key="2">
    <source>
        <dbReference type="EMBL" id="KNE66398.1"/>
    </source>
</evidence>
<dbReference type="VEuPathDB" id="FungiDB:AMAG_11540"/>
<keyword evidence="3" id="KW-1185">Reference proteome</keyword>
<feature type="compositionally biased region" description="Low complexity" evidence="1">
    <location>
        <begin position="43"/>
        <end position="57"/>
    </location>
</feature>
<reference evidence="2 3" key="1">
    <citation type="submission" date="2009-11" db="EMBL/GenBank/DDBJ databases">
        <title>Annotation of Allomyces macrogynus ATCC 38327.</title>
        <authorList>
            <consortium name="The Broad Institute Genome Sequencing Platform"/>
            <person name="Russ C."/>
            <person name="Cuomo C."/>
            <person name="Burger G."/>
            <person name="Gray M.W."/>
            <person name="Holland P.W.H."/>
            <person name="King N."/>
            <person name="Lang F.B.F."/>
            <person name="Roger A.J."/>
            <person name="Ruiz-Trillo I."/>
            <person name="Young S.K."/>
            <person name="Zeng Q."/>
            <person name="Gargeya S."/>
            <person name="Fitzgerald M."/>
            <person name="Haas B."/>
            <person name="Abouelleil A."/>
            <person name="Alvarado L."/>
            <person name="Arachchi H.M."/>
            <person name="Berlin A."/>
            <person name="Chapman S.B."/>
            <person name="Gearin G."/>
            <person name="Goldberg J."/>
            <person name="Griggs A."/>
            <person name="Gujja S."/>
            <person name="Hansen M."/>
            <person name="Heiman D."/>
            <person name="Howarth C."/>
            <person name="Larimer J."/>
            <person name="Lui A."/>
            <person name="MacDonald P.J.P."/>
            <person name="McCowen C."/>
            <person name="Montmayeur A."/>
            <person name="Murphy C."/>
            <person name="Neiman D."/>
            <person name="Pearson M."/>
            <person name="Priest M."/>
            <person name="Roberts A."/>
            <person name="Saif S."/>
            <person name="Shea T."/>
            <person name="Sisk P."/>
            <person name="Stolte C."/>
            <person name="Sykes S."/>
            <person name="Wortman J."/>
            <person name="Nusbaum C."/>
            <person name="Birren B."/>
        </authorList>
    </citation>
    <scope>NUCLEOTIDE SEQUENCE [LARGE SCALE GENOMIC DNA]</scope>
    <source>
        <strain evidence="2 3">ATCC 38327</strain>
    </source>
</reference>
<dbReference type="EMBL" id="GG745350">
    <property type="protein sequence ID" value="KNE66398.1"/>
    <property type="molecule type" value="Genomic_DNA"/>
</dbReference>
<dbReference type="AlphaFoldDB" id="A0A0L0SUZ1"/>
<evidence type="ECO:0000313" key="3">
    <source>
        <dbReference type="Proteomes" id="UP000054350"/>
    </source>
</evidence>
<reference evidence="3" key="2">
    <citation type="submission" date="2009-11" db="EMBL/GenBank/DDBJ databases">
        <title>The Genome Sequence of Allomyces macrogynus strain ATCC 38327.</title>
        <authorList>
            <consortium name="The Broad Institute Genome Sequencing Platform"/>
            <person name="Russ C."/>
            <person name="Cuomo C."/>
            <person name="Shea T."/>
            <person name="Young S.K."/>
            <person name="Zeng Q."/>
            <person name="Koehrsen M."/>
            <person name="Haas B."/>
            <person name="Borodovsky M."/>
            <person name="Guigo R."/>
            <person name="Alvarado L."/>
            <person name="Berlin A."/>
            <person name="Borenstein D."/>
            <person name="Chen Z."/>
            <person name="Engels R."/>
            <person name="Freedman E."/>
            <person name="Gellesch M."/>
            <person name="Goldberg J."/>
            <person name="Griggs A."/>
            <person name="Gujja S."/>
            <person name="Heiman D."/>
            <person name="Hepburn T."/>
            <person name="Howarth C."/>
            <person name="Jen D."/>
            <person name="Larson L."/>
            <person name="Lewis B."/>
            <person name="Mehta T."/>
            <person name="Park D."/>
            <person name="Pearson M."/>
            <person name="Roberts A."/>
            <person name="Saif S."/>
            <person name="Shenoy N."/>
            <person name="Sisk P."/>
            <person name="Stolte C."/>
            <person name="Sykes S."/>
            <person name="Walk T."/>
            <person name="White J."/>
            <person name="Yandava C."/>
            <person name="Burger G."/>
            <person name="Gray M.W."/>
            <person name="Holland P.W.H."/>
            <person name="King N."/>
            <person name="Lang F.B.F."/>
            <person name="Roger A.J."/>
            <person name="Ruiz-Trillo I."/>
            <person name="Lander E."/>
            <person name="Nusbaum C."/>
        </authorList>
    </citation>
    <scope>NUCLEOTIDE SEQUENCE [LARGE SCALE GENOMIC DNA]</scope>
    <source>
        <strain evidence="3">ATCC 38327</strain>
    </source>
</reference>
<evidence type="ECO:0008006" key="4">
    <source>
        <dbReference type="Google" id="ProtNLM"/>
    </source>
</evidence>
<dbReference type="Proteomes" id="UP000054350">
    <property type="component" value="Unassembled WGS sequence"/>
</dbReference>
<proteinExistence type="predicted"/>
<feature type="compositionally biased region" description="Low complexity" evidence="1">
    <location>
        <begin position="1"/>
        <end position="23"/>
    </location>
</feature>